<evidence type="ECO:0000256" key="2">
    <source>
        <dbReference type="SAM" id="Phobius"/>
    </source>
</evidence>
<feature type="compositionally biased region" description="Low complexity" evidence="1">
    <location>
        <begin position="316"/>
        <end position="329"/>
    </location>
</feature>
<keyword evidence="6" id="KW-1185">Reference proteome</keyword>
<feature type="transmembrane region" description="Helical" evidence="2">
    <location>
        <begin position="138"/>
        <end position="158"/>
    </location>
</feature>
<organism evidence="5 6">
    <name type="scientific">Cellvibrio zantedeschiae</name>
    <dbReference type="NCBI Taxonomy" id="1237077"/>
    <lineage>
        <taxon>Bacteria</taxon>
        <taxon>Pseudomonadati</taxon>
        <taxon>Pseudomonadota</taxon>
        <taxon>Gammaproteobacteria</taxon>
        <taxon>Cellvibrionales</taxon>
        <taxon>Cellvibrionaceae</taxon>
        <taxon>Cellvibrio</taxon>
    </lineage>
</organism>
<feature type="domain" description="DUF5924" evidence="4">
    <location>
        <begin position="1"/>
        <end position="199"/>
    </location>
</feature>
<evidence type="ECO:0000256" key="1">
    <source>
        <dbReference type="SAM" id="MobiDB-lite"/>
    </source>
</evidence>
<feature type="region of interest" description="Disordered" evidence="1">
    <location>
        <begin position="281"/>
        <end position="329"/>
    </location>
</feature>
<keyword evidence="2" id="KW-1133">Transmembrane helix</keyword>
<accession>A0ABQ3AMV1</accession>
<feature type="compositionally biased region" description="Low complexity" evidence="1">
    <location>
        <begin position="295"/>
        <end position="307"/>
    </location>
</feature>
<feature type="compositionally biased region" description="Basic and acidic residues" evidence="1">
    <location>
        <begin position="281"/>
        <end position="294"/>
    </location>
</feature>
<proteinExistence type="predicted"/>
<dbReference type="Pfam" id="PF11141">
    <property type="entry name" value="DUF2914"/>
    <property type="match status" value="1"/>
</dbReference>
<dbReference type="PIRSF" id="PIRSF029727">
    <property type="entry name" value="UCP029727"/>
    <property type="match status" value="1"/>
</dbReference>
<gene>
    <name evidence="5" type="ORF">GCM10011613_02220</name>
</gene>
<evidence type="ECO:0000259" key="4">
    <source>
        <dbReference type="Pfam" id="PF19346"/>
    </source>
</evidence>
<dbReference type="InterPro" id="IPR016937">
    <property type="entry name" value="UCP029727"/>
</dbReference>
<feature type="transmembrane region" description="Helical" evidence="2">
    <location>
        <begin position="53"/>
        <end position="73"/>
    </location>
</feature>
<sequence length="329" mass="36843">MENLLRKGISHWFGITVPPVVLRYVNQLVHQESLFFVIPFFFITTAWNTGQVFFTSVLIAAALVSIIDPIYYHWLAARRWLYYCFHGITLFAALLTALPLIFHLPTPQSYLWSLGIAVLLTGPGLVRSMSVVWWKRTIAVVSLMLCAGGFGILVRPWIPPASLWLTKVAITDHIDDRNRAPKQQFKTITSAQLHAGIYAYTAIHAPRGLRERIYHQWIHKGKKFDKIALNISGGNDQGYQTWTHKTNFPADAKGDWQIQVVTEANQIIGILRFQVVDAEAQTKPRVESASREQRPSSSSISKQTSAPAVALPDVDSSQQASSTPAPSPQ</sequence>
<dbReference type="EMBL" id="BMYZ01000001">
    <property type="protein sequence ID" value="GGY62307.1"/>
    <property type="molecule type" value="Genomic_DNA"/>
</dbReference>
<feature type="transmembrane region" description="Helical" evidence="2">
    <location>
        <begin position="110"/>
        <end position="126"/>
    </location>
</feature>
<evidence type="ECO:0000313" key="6">
    <source>
        <dbReference type="Proteomes" id="UP000619761"/>
    </source>
</evidence>
<dbReference type="Pfam" id="PF19346">
    <property type="entry name" value="DUF5924"/>
    <property type="match status" value="1"/>
</dbReference>
<feature type="transmembrane region" description="Helical" evidence="2">
    <location>
        <begin position="28"/>
        <end position="47"/>
    </location>
</feature>
<dbReference type="InterPro" id="IPR022606">
    <property type="entry name" value="DUF2914"/>
</dbReference>
<evidence type="ECO:0008006" key="7">
    <source>
        <dbReference type="Google" id="ProtNLM"/>
    </source>
</evidence>
<evidence type="ECO:0000313" key="5">
    <source>
        <dbReference type="EMBL" id="GGY62307.1"/>
    </source>
</evidence>
<feature type="transmembrane region" description="Helical" evidence="2">
    <location>
        <begin position="80"/>
        <end position="104"/>
    </location>
</feature>
<name>A0ABQ3AMV1_9GAMM</name>
<reference evidence="6" key="1">
    <citation type="journal article" date="2019" name="Int. J. Syst. Evol. Microbiol.">
        <title>The Global Catalogue of Microorganisms (GCM) 10K type strain sequencing project: providing services to taxonomists for standard genome sequencing and annotation.</title>
        <authorList>
            <consortium name="The Broad Institute Genomics Platform"/>
            <consortium name="The Broad Institute Genome Sequencing Center for Infectious Disease"/>
            <person name="Wu L."/>
            <person name="Ma J."/>
        </authorList>
    </citation>
    <scope>NUCLEOTIDE SEQUENCE [LARGE SCALE GENOMIC DNA]</scope>
    <source>
        <strain evidence="6">KCTC 32239</strain>
    </source>
</reference>
<protein>
    <recommendedName>
        <fullName evidence="7">DUF2914 domain-containing protein</fullName>
    </recommendedName>
</protein>
<dbReference type="InterPro" id="IPR045968">
    <property type="entry name" value="DUF5924"/>
</dbReference>
<feature type="domain" description="DUF2914" evidence="3">
    <location>
        <begin position="211"/>
        <end position="275"/>
    </location>
</feature>
<keyword evidence="2" id="KW-0472">Membrane</keyword>
<evidence type="ECO:0000259" key="3">
    <source>
        <dbReference type="Pfam" id="PF11141"/>
    </source>
</evidence>
<keyword evidence="2" id="KW-0812">Transmembrane</keyword>
<comment type="caution">
    <text evidence="5">The sequence shown here is derived from an EMBL/GenBank/DDBJ whole genome shotgun (WGS) entry which is preliminary data.</text>
</comment>
<dbReference type="Proteomes" id="UP000619761">
    <property type="component" value="Unassembled WGS sequence"/>
</dbReference>